<keyword evidence="12 15" id="KW-1133">Transmembrane helix</keyword>
<feature type="transmembrane region" description="Helical" evidence="15">
    <location>
        <begin position="184"/>
        <end position="203"/>
    </location>
</feature>
<protein>
    <recommendedName>
        <fullName evidence="3">histidine kinase</fullName>
        <ecNumber evidence="3">2.7.13.3</ecNumber>
    </recommendedName>
</protein>
<name>A0A1V0GMJ8_9RHOB</name>
<evidence type="ECO:0000259" key="16">
    <source>
        <dbReference type="PROSITE" id="PS50109"/>
    </source>
</evidence>
<dbReference type="EC" id="2.7.13.3" evidence="3"/>
<comment type="catalytic activity">
    <reaction evidence="1">
        <text>ATP + protein L-histidine = ADP + protein N-phospho-L-histidine.</text>
        <dbReference type="EC" id="2.7.13.3"/>
    </reaction>
</comment>
<evidence type="ECO:0000256" key="14">
    <source>
        <dbReference type="ARBA" id="ARBA00023136"/>
    </source>
</evidence>
<evidence type="ECO:0000256" key="8">
    <source>
        <dbReference type="ARBA" id="ARBA00022692"/>
    </source>
</evidence>
<geneLocation type="plasmid" evidence="18 19">
    <name>unnamed2</name>
</geneLocation>
<dbReference type="PANTHER" id="PTHR44936:SF5">
    <property type="entry name" value="SENSOR HISTIDINE KINASE ENVZ"/>
    <property type="match status" value="1"/>
</dbReference>
<evidence type="ECO:0000313" key="18">
    <source>
        <dbReference type="EMBL" id="ARC35065.1"/>
    </source>
</evidence>
<keyword evidence="5" id="KW-0997">Cell inner membrane</keyword>
<dbReference type="InterPro" id="IPR036097">
    <property type="entry name" value="HisK_dim/P_sf"/>
</dbReference>
<evidence type="ECO:0000256" key="15">
    <source>
        <dbReference type="SAM" id="Phobius"/>
    </source>
</evidence>
<keyword evidence="11" id="KW-0067">ATP-binding</keyword>
<dbReference type="eggNOG" id="COG2205">
    <property type="taxonomic scope" value="Bacteria"/>
</dbReference>
<reference evidence="18" key="1">
    <citation type="submission" date="2017-12" db="EMBL/GenBank/DDBJ databases">
        <title>FDA dAtabase for Regulatory Grade micrObial Sequences (FDA-ARGOS): Supporting development and validation of Infectious Disease Dx tests.</title>
        <authorList>
            <person name="Campos J."/>
            <person name="Goldberg B."/>
            <person name="Tallon L."/>
            <person name="Sadzewicz L."/>
            <person name="Sengamalay N."/>
            <person name="Ott S."/>
            <person name="Godinez A."/>
            <person name="Nagaraj S."/>
            <person name="Vyas G."/>
            <person name="Aluvathingal J."/>
            <person name="Nadendla S."/>
            <person name="Geyer C."/>
            <person name="Nandy P."/>
            <person name="Hobson J."/>
            <person name="Sichtig H."/>
        </authorList>
    </citation>
    <scope>NUCLEOTIDE SEQUENCE</scope>
    <source>
        <strain evidence="18">FDAARGOS_252</strain>
        <plasmid evidence="18">unnamed2</plasmid>
    </source>
</reference>
<dbReference type="Pfam" id="PF02518">
    <property type="entry name" value="HATPase_c"/>
    <property type="match status" value="1"/>
</dbReference>
<dbReference type="InterPro" id="IPR050980">
    <property type="entry name" value="2C_sensor_his_kinase"/>
</dbReference>
<evidence type="ECO:0000259" key="17">
    <source>
        <dbReference type="PROSITE" id="PS50885"/>
    </source>
</evidence>
<keyword evidence="10" id="KW-0418">Kinase</keyword>
<dbReference type="InterPro" id="IPR003594">
    <property type="entry name" value="HATPase_dom"/>
</dbReference>
<evidence type="ECO:0000256" key="7">
    <source>
        <dbReference type="ARBA" id="ARBA00022679"/>
    </source>
</evidence>
<evidence type="ECO:0000256" key="9">
    <source>
        <dbReference type="ARBA" id="ARBA00022741"/>
    </source>
</evidence>
<comment type="subcellular location">
    <subcellularLocation>
        <location evidence="2">Cell inner membrane</location>
        <topology evidence="2">Multi-pass membrane protein</topology>
    </subcellularLocation>
</comment>
<dbReference type="KEGG" id="pye:A6J80_00725"/>
<organism evidence="18 19">
    <name type="scientific">Paracoccus yeei</name>
    <dbReference type="NCBI Taxonomy" id="147645"/>
    <lineage>
        <taxon>Bacteria</taxon>
        <taxon>Pseudomonadati</taxon>
        <taxon>Pseudomonadota</taxon>
        <taxon>Alphaproteobacteria</taxon>
        <taxon>Rhodobacterales</taxon>
        <taxon>Paracoccaceae</taxon>
        <taxon>Paracoccus</taxon>
    </lineage>
</organism>
<dbReference type="Gene3D" id="1.10.287.130">
    <property type="match status" value="1"/>
</dbReference>
<evidence type="ECO:0000256" key="11">
    <source>
        <dbReference type="ARBA" id="ARBA00022840"/>
    </source>
</evidence>
<dbReference type="InterPro" id="IPR003660">
    <property type="entry name" value="HAMP_dom"/>
</dbReference>
<dbReference type="SUPFAM" id="SSF47384">
    <property type="entry name" value="Homodimeric domain of signal transducing histidine kinase"/>
    <property type="match status" value="1"/>
</dbReference>
<dbReference type="PRINTS" id="PR00344">
    <property type="entry name" value="BCTRLSENSOR"/>
</dbReference>
<dbReference type="GO" id="GO:0000155">
    <property type="term" value="F:phosphorelay sensor kinase activity"/>
    <property type="evidence" value="ECO:0007669"/>
    <property type="project" value="InterPro"/>
</dbReference>
<evidence type="ECO:0000256" key="10">
    <source>
        <dbReference type="ARBA" id="ARBA00022777"/>
    </source>
</evidence>
<dbReference type="Proteomes" id="UP000191257">
    <property type="component" value="Plasmid unnamed2"/>
</dbReference>
<feature type="domain" description="Histidine kinase" evidence="16">
    <location>
        <begin position="264"/>
        <end position="459"/>
    </location>
</feature>
<dbReference type="PROSITE" id="PS50885">
    <property type="entry name" value="HAMP"/>
    <property type="match status" value="1"/>
</dbReference>
<dbReference type="InterPro" id="IPR003661">
    <property type="entry name" value="HisK_dim/P_dom"/>
</dbReference>
<feature type="domain" description="HAMP" evidence="17">
    <location>
        <begin position="204"/>
        <end position="256"/>
    </location>
</feature>
<evidence type="ECO:0000256" key="2">
    <source>
        <dbReference type="ARBA" id="ARBA00004429"/>
    </source>
</evidence>
<keyword evidence="19" id="KW-1185">Reference proteome</keyword>
<dbReference type="EMBL" id="CP020440">
    <property type="protein sequence ID" value="ARC35065.1"/>
    <property type="molecule type" value="Genomic_DNA"/>
</dbReference>
<accession>A0A1V0GMJ8</accession>
<evidence type="ECO:0000256" key="5">
    <source>
        <dbReference type="ARBA" id="ARBA00022519"/>
    </source>
</evidence>
<keyword evidence="18" id="KW-0614">Plasmid</keyword>
<dbReference type="Pfam" id="PF00672">
    <property type="entry name" value="HAMP"/>
    <property type="match status" value="1"/>
</dbReference>
<dbReference type="PROSITE" id="PS50109">
    <property type="entry name" value="HIS_KIN"/>
    <property type="match status" value="1"/>
</dbReference>
<keyword evidence="8 15" id="KW-0812">Transmembrane</keyword>
<dbReference type="SMART" id="SM00304">
    <property type="entry name" value="HAMP"/>
    <property type="match status" value="1"/>
</dbReference>
<dbReference type="CDD" id="cd00075">
    <property type="entry name" value="HATPase"/>
    <property type="match status" value="1"/>
</dbReference>
<evidence type="ECO:0000256" key="1">
    <source>
        <dbReference type="ARBA" id="ARBA00000085"/>
    </source>
</evidence>
<feature type="transmembrane region" description="Helical" evidence="15">
    <location>
        <begin position="28"/>
        <end position="51"/>
    </location>
</feature>
<evidence type="ECO:0000313" key="19">
    <source>
        <dbReference type="Proteomes" id="UP000191257"/>
    </source>
</evidence>
<dbReference type="CDD" id="cd00082">
    <property type="entry name" value="HisKA"/>
    <property type="match status" value="1"/>
</dbReference>
<keyword evidence="4" id="KW-1003">Cell membrane</keyword>
<dbReference type="GO" id="GO:0005524">
    <property type="term" value="F:ATP binding"/>
    <property type="evidence" value="ECO:0007669"/>
    <property type="project" value="UniProtKB-KW"/>
</dbReference>
<dbReference type="Gene3D" id="3.30.565.10">
    <property type="entry name" value="Histidine kinase-like ATPase, C-terminal domain"/>
    <property type="match status" value="1"/>
</dbReference>
<evidence type="ECO:0000256" key="12">
    <source>
        <dbReference type="ARBA" id="ARBA00022989"/>
    </source>
</evidence>
<dbReference type="SMART" id="SM00388">
    <property type="entry name" value="HisKA"/>
    <property type="match status" value="1"/>
</dbReference>
<dbReference type="GO" id="GO:0005886">
    <property type="term" value="C:plasma membrane"/>
    <property type="evidence" value="ECO:0007669"/>
    <property type="project" value="UniProtKB-SubCell"/>
</dbReference>
<evidence type="ECO:0000256" key="6">
    <source>
        <dbReference type="ARBA" id="ARBA00022553"/>
    </source>
</evidence>
<keyword evidence="7" id="KW-0808">Transferase</keyword>
<gene>
    <name evidence="18" type="ORF">A6J80_00725</name>
</gene>
<dbReference type="AlphaFoldDB" id="A0A1V0GMJ8"/>
<dbReference type="InterPro" id="IPR005467">
    <property type="entry name" value="His_kinase_dom"/>
</dbReference>
<keyword evidence="13" id="KW-0902">Two-component regulatory system</keyword>
<dbReference type="InterPro" id="IPR004358">
    <property type="entry name" value="Sig_transdc_His_kin-like_C"/>
</dbReference>
<sequence>MGRRLSAGRRGRGPAVIAPLRRLLPDRLAARFSLLLVAAVLGMNLIAAILLAREGSSFDRAIRLQGDTQRLMALVSALESADAATARLLPRRSSTGFTRFSVDAAPVDPGDSHRLPAEEAVLAAHLPAHDIQIREGGAPIGAARGAPLMTVSVRLKAGHYRGDWLNTLAYPLPTTRAWAVKSGLFVPLGASLVGTLLVGLWFIRRMTHPLQSLAQAARAAGRGDRAARAAETGASELREAAVAFNDMQRRIAGLEAERMRMLAALGHDLRTPITSLRLRAELLEDDDQRDDMIRILDDMAVMAEGLLQAATTGATTEPRQVTDLDRLLSRLCAEQGVPYRGPGPVPVRLRPVAISRAVCNLVGNALRYAGNARVTLAMGKAGEAVIRVEDDGPGIPQALLSRVTEPFVRGEESRNAGTGGAGLGLSIARDIARAHGGTLALANAPAGGLVAELHLPCAGAGEPAKDRRQG</sequence>
<dbReference type="SMART" id="SM00387">
    <property type="entry name" value="HATPase_c"/>
    <property type="match status" value="1"/>
</dbReference>
<keyword evidence="6" id="KW-0597">Phosphoprotein</keyword>
<proteinExistence type="predicted"/>
<dbReference type="SUPFAM" id="SSF55874">
    <property type="entry name" value="ATPase domain of HSP90 chaperone/DNA topoisomerase II/histidine kinase"/>
    <property type="match status" value="1"/>
</dbReference>
<keyword evidence="14 15" id="KW-0472">Membrane</keyword>
<evidence type="ECO:0000256" key="4">
    <source>
        <dbReference type="ARBA" id="ARBA00022475"/>
    </source>
</evidence>
<dbReference type="InterPro" id="IPR036890">
    <property type="entry name" value="HATPase_C_sf"/>
</dbReference>
<keyword evidence="9" id="KW-0547">Nucleotide-binding</keyword>
<evidence type="ECO:0000256" key="13">
    <source>
        <dbReference type="ARBA" id="ARBA00023012"/>
    </source>
</evidence>
<dbReference type="Pfam" id="PF00512">
    <property type="entry name" value="HisKA"/>
    <property type="match status" value="1"/>
</dbReference>
<evidence type="ECO:0000256" key="3">
    <source>
        <dbReference type="ARBA" id="ARBA00012438"/>
    </source>
</evidence>
<dbReference type="PANTHER" id="PTHR44936">
    <property type="entry name" value="SENSOR PROTEIN CREC"/>
    <property type="match status" value="1"/>
</dbReference>